<keyword evidence="1" id="KW-0732">Signal</keyword>
<dbReference type="EMBL" id="SHBP01000019">
    <property type="protein sequence ID" value="RZO19133.1"/>
    <property type="molecule type" value="Genomic_DNA"/>
</dbReference>
<evidence type="ECO:0000313" key="3">
    <source>
        <dbReference type="Proteomes" id="UP000315889"/>
    </source>
</evidence>
<reference evidence="2 3" key="1">
    <citation type="submission" date="2019-02" db="EMBL/GenBank/DDBJ databases">
        <title>Prokaryotic population dynamics and viral predation in marine succession experiment using metagenomics: the confinement effect.</title>
        <authorList>
            <person name="Haro-Moreno J.M."/>
            <person name="Rodriguez-Valera F."/>
            <person name="Lopez-Perez M."/>
        </authorList>
    </citation>
    <scope>NUCLEOTIDE SEQUENCE [LARGE SCALE GENOMIC DNA]</scope>
    <source>
        <strain evidence="2">MED-G170</strain>
    </source>
</reference>
<evidence type="ECO:0008006" key="4">
    <source>
        <dbReference type="Google" id="ProtNLM"/>
    </source>
</evidence>
<protein>
    <recommendedName>
        <fullName evidence="4">SPOR domain-containing protein</fullName>
    </recommendedName>
</protein>
<organism evidence="2 3">
    <name type="scientific">SAR92 clade bacterium</name>
    <dbReference type="NCBI Taxonomy" id="2315479"/>
    <lineage>
        <taxon>Bacteria</taxon>
        <taxon>Pseudomonadati</taxon>
        <taxon>Pseudomonadota</taxon>
        <taxon>Gammaproteobacteria</taxon>
        <taxon>Cellvibrionales</taxon>
        <taxon>Porticoccaceae</taxon>
        <taxon>SAR92 clade</taxon>
    </lineage>
</organism>
<evidence type="ECO:0000256" key="1">
    <source>
        <dbReference type="SAM" id="SignalP"/>
    </source>
</evidence>
<evidence type="ECO:0000313" key="2">
    <source>
        <dbReference type="EMBL" id="RZO19133.1"/>
    </source>
</evidence>
<sequence>MPKFLSIITPLLLACLLLGACSSVSTTPSNSKTSPTSALEIATSKSFADIPIAATDKVDIEKSLLLNPGEYWIGRAVLKSSLKEEEAFNYYKNKMSDYDWTTVTSVQSKVSILTFEKFDRFAAVQIQSAGMRGSAITITVSPRESSK</sequence>
<dbReference type="Proteomes" id="UP000315889">
    <property type="component" value="Unassembled WGS sequence"/>
</dbReference>
<feature type="chain" id="PRO_5021984710" description="SPOR domain-containing protein" evidence="1">
    <location>
        <begin position="27"/>
        <end position="147"/>
    </location>
</feature>
<comment type="caution">
    <text evidence="2">The sequence shown here is derived from an EMBL/GenBank/DDBJ whole genome shotgun (WGS) entry which is preliminary data.</text>
</comment>
<dbReference type="PROSITE" id="PS51257">
    <property type="entry name" value="PROKAR_LIPOPROTEIN"/>
    <property type="match status" value="1"/>
</dbReference>
<gene>
    <name evidence="2" type="ORF">EVB03_09065</name>
</gene>
<accession>A0A520MD24</accession>
<feature type="signal peptide" evidence="1">
    <location>
        <begin position="1"/>
        <end position="26"/>
    </location>
</feature>
<dbReference type="AlphaFoldDB" id="A0A520MD24"/>
<proteinExistence type="predicted"/>
<name>A0A520MD24_9GAMM</name>